<dbReference type="GO" id="GO:0006508">
    <property type="term" value="P:proteolysis"/>
    <property type="evidence" value="ECO:0007669"/>
    <property type="project" value="UniProtKB-KW"/>
</dbReference>
<dbReference type="OrthoDB" id="9772053at2"/>
<sequence length="356" mass="39059">MITNKTLELMRELTQVIAVSGNEIKISKILQNYYGKYTDEIVYDNLGSVYGVKKSKKPNAPKVMISSHMDEVGFIIKDFTKNGLIKVLSLGPACKQGLLGQRVRVMTNDGEEYKGTIVAKSNSDKDKVLDADKILIDIGASSIEDFSSLGIRLGDSIVIDGSFEVLATGKRIMSKAWNSRYGCALGVEILEALKDVELDVDLYVGCTVQHEVGLRGSQTATNLISPDLAIVLDCLTADDISGDSDAVGKLGEGVLINFYDKSMMPNRALLNHLMTICKNNGIPNQFYYSMCDGDGGWIHKLLRGCPTLNACICARNVENNSSIIDVNDYLAARESVTKVVKSLNTEMIEMFRTENR</sequence>
<dbReference type="Proteomes" id="UP000095594">
    <property type="component" value="Unassembled WGS sequence"/>
</dbReference>
<feature type="binding site" evidence="7">
    <location>
        <position position="233"/>
    </location>
    <ligand>
        <name>Zn(2+)</name>
        <dbReference type="ChEBI" id="CHEBI:29105"/>
        <label>1</label>
    </ligand>
</feature>
<keyword evidence="2 8" id="KW-0031">Aminopeptidase</keyword>
<dbReference type="InterPro" id="IPR051464">
    <property type="entry name" value="Peptidase_M42_aminopept"/>
</dbReference>
<dbReference type="EC" id="3.4.11.-" evidence="8"/>
<dbReference type="Pfam" id="PF05343">
    <property type="entry name" value="Peptidase_M42"/>
    <property type="match status" value="1"/>
</dbReference>
<dbReference type="GO" id="GO:0004177">
    <property type="term" value="F:aminopeptidase activity"/>
    <property type="evidence" value="ECO:0007669"/>
    <property type="project" value="UniProtKB-UniRule"/>
</dbReference>
<dbReference type="EMBL" id="CYZX01000005">
    <property type="protein sequence ID" value="CUO07656.1"/>
    <property type="molecule type" value="Genomic_DNA"/>
</dbReference>
<dbReference type="PANTHER" id="PTHR32481:SF0">
    <property type="entry name" value="AMINOPEPTIDASE YPDE-RELATED"/>
    <property type="match status" value="1"/>
</dbReference>
<dbReference type="InterPro" id="IPR008007">
    <property type="entry name" value="Peptidase_M42"/>
</dbReference>
<reference evidence="8 9" key="1">
    <citation type="submission" date="2015-09" db="EMBL/GenBank/DDBJ databases">
        <authorList>
            <consortium name="Pathogen Informatics"/>
        </authorList>
    </citation>
    <scope>NUCLEOTIDE SEQUENCE [LARGE SCALE GENOMIC DNA]</scope>
    <source>
        <strain evidence="8 9">2789STDY5834856</strain>
    </source>
</reference>
<dbReference type="AlphaFoldDB" id="A0A174C7H7"/>
<dbReference type="SUPFAM" id="SSF53187">
    <property type="entry name" value="Zn-dependent exopeptidases"/>
    <property type="match status" value="1"/>
</dbReference>
<dbReference type="Gene3D" id="2.40.30.40">
    <property type="entry name" value="Peptidase M42, domain 2"/>
    <property type="match status" value="1"/>
</dbReference>
<organism evidence="8 9">
    <name type="scientific">Clostridium disporicum</name>
    <dbReference type="NCBI Taxonomy" id="84024"/>
    <lineage>
        <taxon>Bacteria</taxon>
        <taxon>Bacillati</taxon>
        <taxon>Bacillota</taxon>
        <taxon>Clostridia</taxon>
        <taxon>Eubacteriales</taxon>
        <taxon>Clostridiaceae</taxon>
        <taxon>Clostridium</taxon>
    </lineage>
</organism>
<dbReference type="PIRSF" id="PIRSF001123">
    <property type="entry name" value="PepA_GA"/>
    <property type="match status" value="1"/>
</dbReference>
<evidence type="ECO:0000256" key="4">
    <source>
        <dbReference type="ARBA" id="ARBA00022723"/>
    </source>
</evidence>
<dbReference type="RefSeq" id="WP_055264376.1">
    <property type="nucleotide sequence ID" value="NZ_CABIXQ010000005.1"/>
</dbReference>
<comment type="cofactor">
    <cofactor evidence="7">
        <name>a divalent metal cation</name>
        <dbReference type="ChEBI" id="CHEBI:60240"/>
    </cofactor>
    <text evidence="7">Binds 2 divalent metal cations per subunit.</text>
</comment>
<evidence type="ECO:0000313" key="9">
    <source>
        <dbReference type="Proteomes" id="UP000095594"/>
    </source>
</evidence>
<dbReference type="SUPFAM" id="SSF101821">
    <property type="entry name" value="Aminopeptidase/glucanase lid domain"/>
    <property type="match status" value="1"/>
</dbReference>
<evidence type="ECO:0000256" key="6">
    <source>
        <dbReference type="PIRNR" id="PIRNR001123"/>
    </source>
</evidence>
<evidence type="ECO:0000256" key="1">
    <source>
        <dbReference type="ARBA" id="ARBA00006272"/>
    </source>
</evidence>
<feature type="binding site" evidence="7">
    <location>
        <position position="68"/>
    </location>
    <ligand>
        <name>Zn(2+)</name>
        <dbReference type="ChEBI" id="CHEBI:29105"/>
        <label>1</label>
    </ligand>
</feature>
<dbReference type="GO" id="GO:0046872">
    <property type="term" value="F:metal ion binding"/>
    <property type="evidence" value="ECO:0007669"/>
    <property type="project" value="UniProtKB-UniRule"/>
</dbReference>
<evidence type="ECO:0000313" key="8">
    <source>
        <dbReference type="EMBL" id="CUO07656.1"/>
    </source>
</evidence>
<feature type="binding site" evidence="7">
    <location>
        <position position="211"/>
    </location>
    <ligand>
        <name>Zn(2+)</name>
        <dbReference type="ChEBI" id="CHEBI:29105"/>
        <label>2</label>
    </ligand>
</feature>
<dbReference type="PANTHER" id="PTHR32481">
    <property type="entry name" value="AMINOPEPTIDASE"/>
    <property type="match status" value="1"/>
</dbReference>
<proteinExistence type="inferred from homology"/>
<dbReference type="Gene3D" id="3.40.630.10">
    <property type="entry name" value="Zn peptidases"/>
    <property type="match status" value="1"/>
</dbReference>
<protein>
    <submittedName>
        <fullName evidence="8">Exoaminopeptidase</fullName>
        <ecNumber evidence="8">3.4.11.-</ecNumber>
    </submittedName>
</protein>
<keyword evidence="3" id="KW-0645">Protease</keyword>
<comment type="similarity">
    <text evidence="1 6">Belongs to the peptidase M42 family.</text>
</comment>
<dbReference type="InterPro" id="IPR023367">
    <property type="entry name" value="Peptidase_M42_dom2"/>
</dbReference>
<gene>
    <name evidence="8" type="primary">ysdC_3</name>
    <name evidence="8" type="ORF">ERS852471_00907</name>
</gene>
<name>A0A174C7H7_9CLOT</name>
<evidence type="ECO:0000256" key="7">
    <source>
        <dbReference type="PIRSR" id="PIRSR001123-2"/>
    </source>
</evidence>
<accession>A0A174C7H7</accession>
<keyword evidence="4 7" id="KW-0479">Metal-binding</keyword>
<keyword evidence="5 8" id="KW-0378">Hydrolase</keyword>
<evidence type="ECO:0000256" key="5">
    <source>
        <dbReference type="ARBA" id="ARBA00022801"/>
    </source>
</evidence>
<evidence type="ECO:0000256" key="3">
    <source>
        <dbReference type="ARBA" id="ARBA00022670"/>
    </source>
</evidence>
<evidence type="ECO:0000256" key="2">
    <source>
        <dbReference type="ARBA" id="ARBA00022438"/>
    </source>
</evidence>